<comment type="subcellular location">
    <subcellularLocation>
        <location evidence="1">Cytoplasm</location>
        <location evidence="1">P-body</location>
    </subcellularLocation>
</comment>
<dbReference type="SMART" id="SM01199">
    <property type="entry name" value="FDF"/>
    <property type="match status" value="1"/>
</dbReference>
<accession>A0A4P9ZG47</accession>
<dbReference type="Pfam" id="PF03853">
    <property type="entry name" value="YjeF_N"/>
    <property type="match status" value="1"/>
</dbReference>
<dbReference type="GO" id="GO:0033962">
    <property type="term" value="P:P-body assembly"/>
    <property type="evidence" value="ECO:0007669"/>
    <property type="project" value="TreeGrafter"/>
</dbReference>
<dbReference type="InterPro" id="IPR019050">
    <property type="entry name" value="FDF_dom"/>
</dbReference>
<dbReference type="InterPro" id="IPR025762">
    <property type="entry name" value="DFDF"/>
</dbReference>
<dbReference type="EMBL" id="ML004434">
    <property type="protein sequence ID" value="RKP32057.1"/>
    <property type="molecule type" value="Genomic_DNA"/>
</dbReference>
<feature type="domain" description="DFDF" evidence="7">
    <location>
        <begin position="89"/>
        <end position="125"/>
    </location>
</feature>
<dbReference type="SUPFAM" id="SSF64153">
    <property type="entry name" value="YjeF N-terminal domain-like"/>
    <property type="match status" value="1"/>
</dbReference>
<evidence type="ECO:0000256" key="2">
    <source>
        <dbReference type="ARBA" id="ARBA00006610"/>
    </source>
</evidence>
<dbReference type="PROSITE" id="PS51385">
    <property type="entry name" value="YJEF_N"/>
    <property type="match status" value="1"/>
</dbReference>
<dbReference type="AlphaFoldDB" id="A0A4P9ZG47"/>
<dbReference type="PANTHER" id="PTHR13612">
    <property type="entry name" value="ENHANCER OF MRNA-DECAPPING PROTEIN 3"/>
    <property type="match status" value="1"/>
</dbReference>
<evidence type="ECO:0000256" key="1">
    <source>
        <dbReference type="ARBA" id="ARBA00004201"/>
    </source>
</evidence>
<evidence type="ECO:0000259" key="7">
    <source>
        <dbReference type="PROSITE" id="PS51512"/>
    </source>
</evidence>
<dbReference type="OrthoDB" id="10030313at2759"/>
<dbReference type="Gene3D" id="3.40.50.10260">
    <property type="entry name" value="YjeF N-terminal domain"/>
    <property type="match status" value="1"/>
</dbReference>
<keyword evidence="4" id="KW-0963">Cytoplasm</keyword>
<proteinExistence type="inferred from homology"/>
<evidence type="ECO:0000313" key="8">
    <source>
        <dbReference type="EMBL" id="RKP32057.1"/>
    </source>
</evidence>
<evidence type="ECO:0000313" key="9">
    <source>
        <dbReference type="Proteomes" id="UP000268321"/>
    </source>
</evidence>
<organism evidence="8 9">
    <name type="scientific">Metschnikowia bicuspidata</name>
    <dbReference type="NCBI Taxonomy" id="27322"/>
    <lineage>
        <taxon>Eukaryota</taxon>
        <taxon>Fungi</taxon>
        <taxon>Dikarya</taxon>
        <taxon>Ascomycota</taxon>
        <taxon>Saccharomycotina</taxon>
        <taxon>Pichiomycetes</taxon>
        <taxon>Metschnikowiaceae</taxon>
        <taxon>Metschnikowia</taxon>
    </lineage>
</organism>
<dbReference type="InterPro" id="IPR036652">
    <property type="entry name" value="YjeF_N_dom_sf"/>
</dbReference>
<dbReference type="PROSITE" id="PS51512">
    <property type="entry name" value="DFDF"/>
    <property type="match status" value="1"/>
</dbReference>
<comment type="similarity">
    <text evidence="2">Belongs to the EDC3 family.</text>
</comment>
<dbReference type="GO" id="GO:0031087">
    <property type="term" value="P:deadenylation-independent decapping of nuclear-transcribed mRNA"/>
    <property type="evidence" value="ECO:0007669"/>
    <property type="project" value="TreeGrafter"/>
</dbReference>
<evidence type="ECO:0000259" key="6">
    <source>
        <dbReference type="PROSITE" id="PS51385"/>
    </source>
</evidence>
<evidence type="ECO:0000256" key="4">
    <source>
        <dbReference type="ARBA" id="ARBA00022490"/>
    </source>
</evidence>
<dbReference type="PANTHER" id="PTHR13612:SF0">
    <property type="entry name" value="ENHANCER OF MRNA-DECAPPING PROTEIN 3"/>
    <property type="match status" value="1"/>
</dbReference>
<name>A0A4P9ZG47_9ASCO</name>
<feature type="region of interest" description="Disordered" evidence="5">
    <location>
        <begin position="54"/>
        <end position="87"/>
    </location>
</feature>
<feature type="domain" description="YjeF N-terminal" evidence="6">
    <location>
        <begin position="204"/>
        <end position="440"/>
    </location>
</feature>
<dbReference type="InterPro" id="IPR004443">
    <property type="entry name" value="YjeF_N_dom"/>
</dbReference>
<evidence type="ECO:0000256" key="5">
    <source>
        <dbReference type="SAM" id="MobiDB-lite"/>
    </source>
</evidence>
<keyword evidence="9" id="KW-1185">Reference proteome</keyword>
<dbReference type="GO" id="GO:0000932">
    <property type="term" value="C:P-body"/>
    <property type="evidence" value="ECO:0007669"/>
    <property type="project" value="UniProtKB-SubCell"/>
</dbReference>
<reference evidence="9" key="1">
    <citation type="journal article" date="2018" name="Nat. Microbiol.">
        <title>Leveraging single-cell genomics to expand the fungal tree of life.</title>
        <authorList>
            <person name="Ahrendt S.R."/>
            <person name="Quandt C.A."/>
            <person name="Ciobanu D."/>
            <person name="Clum A."/>
            <person name="Salamov A."/>
            <person name="Andreopoulos B."/>
            <person name="Cheng J.F."/>
            <person name="Woyke T."/>
            <person name="Pelin A."/>
            <person name="Henrissat B."/>
            <person name="Reynolds N.K."/>
            <person name="Benny G.L."/>
            <person name="Smith M.E."/>
            <person name="James T.Y."/>
            <person name="Grigoriev I.V."/>
        </authorList>
    </citation>
    <scope>NUCLEOTIDE SEQUENCE [LARGE SCALE GENOMIC DNA]</scope>
    <source>
        <strain evidence="9">Baker2002</strain>
    </source>
</reference>
<dbReference type="Pfam" id="PF09532">
    <property type="entry name" value="FDF"/>
    <property type="match status" value="1"/>
</dbReference>
<feature type="compositionally biased region" description="Polar residues" evidence="5">
    <location>
        <begin position="67"/>
        <end position="76"/>
    </location>
</feature>
<dbReference type="GO" id="GO:0003729">
    <property type="term" value="F:mRNA binding"/>
    <property type="evidence" value="ECO:0007669"/>
    <property type="project" value="TreeGrafter"/>
</dbReference>
<gene>
    <name evidence="8" type="ORF">METBISCDRAFT_12700</name>
</gene>
<evidence type="ECO:0000256" key="3">
    <source>
        <dbReference type="ARBA" id="ARBA00015797"/>
    </source>
</evidence>
<sequence length="468" mass="51086">MTEFVNYRVVLHFKDGTETLGVISNVDSSQICLGSDTYQNSLVRDLKVVQLPEMPKKKHGSGAAGTHMSTPQSVSRADTPKVQKQPDWGIDNGNVKALQDFDFAANLAMFDKKSVFADFEKNKHTDVLARLVSLNKTSDKYDNDENVLTGQNSDNWHNIGSLSQRLTLPTPSAVPAKPSGLAKLYSLRYEDESAVVPLASPVQLLEIERLSAENFSANQKALTEVCAANLYLLILTQILGGSRLNQRKNHNLPPLVLLLVGGGRSSGRAFALGRHLTNHGVRVLAYVVSADMLEGDTLELCQQFEKCGGKVVSTPFDELLDILLRQLDTPVELIVDSLQGLEGQLSDLYYTAESMATLTRVVGWANEPQQSCKVLSLDISAGLDAGSGTASLPALVVHSRYIVSMGLPLSGLVHAYNNGTLGDDVTHYAVDVGVPNAVYRSRSHLRKFDKFWFCAELYMRHVAKSAAI</sequence>
<dbReference type="Proteomes" id="UP000268321">
    <property type="component" value="Unassembled WGS sequence"/>
</dbReference>
<protein>
    <recommendedName>
        <fullName evidence="3">Enhancer of mRNA-decapping protein 3</fullName>
    </recommendedName>
</protein>